<proteinExistence type="predicted"/>
<keyword evidence="4" id="KW-0249">Electron transport</keyword>
<evidence type="ECO:0000256" key="5">
    <source>
        <dbReference type="ARBA" id="ARBA00023004"/>
    </source>
</evidence>
<keyword evidence="3 6" id="KW-0479">Metal-binding</keyword>
<dbReference type="GO" id="GO:0046872">
    <property type="term" value="F:metal ion binding"/>
    <property type="evidence" value="ECO:0007669"/>
    <property type="project" value="UniProtKB-KW"/>
</dbReference>
<feature type="binding site" description="axial binding residue" evidence="6">
    <location>
        <position position="156"/>
    </location>
    <ligand>
        <name>heme c</name>
        <dbReference type="ChEBI" id="CHEBI:61717"/>
        <label>1</label>
    </ligand>
    <ligandPart>
        <name>Fe</name>
        <dbReference type="ChEBI" id="CHEBI:18248"/>
    </ligandPart>
</feature>
<dbReference type="InterPro" id="IPR036280">
    <property type="entry name" value="Multihaem_cyt_sf"/>
</dbReference>
<dbReference type="CDD" id="cd08168">
    <property type="entry name" value="Cytochrom_C3"/>
    <property type="match status" value="1"/>
</dbReference>
<evidence type="ECO:0000256" key="1">
    <source>
        <dbReference type="ARBA" id="ARBA00022448"/>
    </source>
</evidence>
<feature type="domain" description="Class III cytochrome C" evidence="8">
    <location>
        <begin position="92"/>
        <end position="174"/>
    </location>
</feature>
<evidence type="ECO:0000256" key="4">
    <source>
        <dbReference type="ARBA" id="ARBA00022982"/>
    </source>
</evidence>
<feature type="binding site" description="axial binding residue" evidence="6">
    <location>
        <position position="134"/>
    </location>
    <ligand>
        <name>heme c</name>
        <dbReference type="ChEBI" id="CHEBI:61717"/>
        <label>1</label>
    </ligand>
    <ligandPart>
        <name>Fe</name>
        <dbReference type="ChEBI" id="CHEBI:18248"/>
    </ligandPart>
</feature>
<comment type="cofactor">
    <cofactor evidence="6">
        <name>heme c</name>
        <dbReference type="ChEBI" id="CHEBI:61717"/>
    </cofactor>
    <text evidence="6">Binds 4 heme c groups covalently per monomer.</text>
</comment>
<dbReference type="Proteomes" id="UP000191931">
    <property type="component" value="Unassembled WGS sequence"/>
</dbReference>
<feature type="binding site" description="axial binding residue" evidence="6">
    <location>
        <position position="160"/>
    </location>
    <ligand>
        <name>heme c</name>
        <dbReference type="ChEBI" id="CHEBI:61717"/>
        <label>1</label>
    </ligand>
    <ligandPart>
        <name>Fe</name>
        <dbReference type="ChEBI" id="CHEBI:18248"/>
    </ligandPart>
</feature>
<feature type="binding site" description="axial binding residue" evidence="6">
    <location>
        <position position="174"/>
    </location>
    <ligand>
        <name>heme c</name>
        <dbReference type="ChEBI" id="CHEBI:61717"/>
        <label>1</label>
    </ligand>
    <ligandPart>
        <name>Fe</name>
        <dbReference type="ChEBI" id="CHEBI:18248"/>
    </ligandPart>
</feature>
<dbReference type="InterPro" id="IPR002322">
    <property type="entry name" value="Cyt_c_III"/>
</dbReference>
<sequence>MIKKIVYFTALMLVTALMPMHLSIHKASAAWTAPDQEDAKKRAKEVVPFIKEYKDEHKTARKISLMDAGVSINDVKDVYFLLDSPIIKEREDHYEPVRFAHKRHAALTKDCSKCHHLRPKDEKELETTRCSACHQDSFNSEHPERIGLKAAYHQQCIECHRTEAKGPVDCKGCHLQNVPDHKNLVKLPDNADVFQVTAECLRCHDAQANDMLTTAHWLWRGPSPYTTGHRKDIMHGKGTTALNNY</sequence>
<evidence type="ECO:0000256" key="2">
    <source>
        <dbReference type="ARBA" id="ARBA00022617"/>
    </source>
</evidence>
<feature type="binding site" description="axial binding residue" evidence="6">
    <location>
        <position position="170"/>
    </location>
    <ligand>
        <name>heme c</name>
        <dbReference type="ChEBI" id="CHEBI:61717"/>
        <label>1</label>
    </ligand>
    <ligandPart>
        <name>Fe</name>
        <dbReference type="ChEBI" id="CHEBI:18248"/>
    </ligandPart>
</feature>
<dbReference type="Pfam" id="PF02085">
    <property type="entry name" value="Cytochrom_CIII"/>
    <property type="match status" value="1"/>
</dbReference>
<organism evidence="9 10">
    <name type="scientific">Desulfamplus magnetovallimortis</name>
    <dbReference type="NCBI Taxonomy" id="1246637"/>
    <lineage>
        <taxon>Bacteria</taxon>
        <taxon>Pseudomonadati</taxon>
        <taxon>Thermodesulfobacteriota</taxon>
        <taxon>Desulfobacteria</taxon>
        <taxon>Desulfobacterales</taxon>
        <taxon>Desulfobacteraceae</taxon>
        <taxon>Desulfamplus</taxon>
    </lineage>
</organism>
<evidence type="ECO:0000313" key="9">
    <source>
        <dbReference type="EMBL" id="SLM31343.1"/>
    </source>
</evidence>
<evidence type="ECO:0000256" key="7">
    <source>
        <dbReference type="SAM" id="SignalP"/>
    </source>
</evidence>
<dbReference type="SUPFAM" id="SSF48695">
    <property type="entry name" value="Multiheme cytochromes"/>
    <property type="match status" value="2"/>
</dbReference>
<feature type="binding site" description="axial binding residue" evidence="6">
    <location>
        <position position="101"/>
    </location>
    <ligand>
        <name>heme c</name>
        <dbReference type="ChEBI" id="CHEBI:61717"/>
        <label>1</label>
    </ligand>
    <ligandPart>
        <name>Fe</name>
        <dbReference type="ChEBI" id="CHEBI:18248"/>
    </ligandPart>
</feature>
<name>A0A1W1HFZ7_9BACT</name>
<evidence type="ECO:0000256" key="6">
    <source>
        <dbReference type="PIRSR" id="PIRSR602322-1"/>
    </source>
</evidence>
<protein>
    <submittedName>
        <fullName evidence="9">Cytochrome c, class III, conserved region</fullName>
    </submittedName>
</protein>
<dbReference type="GO" id="GO:0020037">
    <property type="term" value="F:heme binding"/>
    <property type="evidence" value="ECO:0007669"/>
    <property type="project" value="InterPro"/>
</dbReference>
<feature type="binding site" description="covalent" evidence="6">
    <location>
        <position position="114"/>
    </location>
    <ligand>
        <name>heme c</name>
        <dbReference type="ChEBI" id="CHEBI:61717"/>
        <label>3</label>
    </ligand>
</feature>
<evidence type="ECO:0000259" key="8">
    <source>
        <dbReference type="Pfam" id="PF02085"/>
    </source>
</evidence>
<feature type="binding site" description="axial binding residue" evidence="6">
    <location>
        <position position="104"/>
    </location>
    <ligand>
        <name>heme c</name>
        <dbReference type="ChEBI" id="CHEBI:61717"/>
        <label>1</label>
    </ligand>
    <ligandPart>
        <name>Fe</name>
        <dbReference type="ChEBI" id="CHEBI:18248"/>
    </ligandPart>
</feature>
<dbReference type="PRINTS" id="PR00609">
    <property type="entry name" value="CYTOCHROMEC3"/>
</dbReference>
<feature type="binding site" description="axial binding residue" evidence="6">
    <location>
        <position position="159"/>
    </location>
    <ligand>
        <name>heme c</name>
        <dbReference type="ChEBI" id="CHEBI:61717"/>
        <label>1</label>
    </ligand>
    <ligandPart>
        <name>Fe</name>
        <dbReference type="ChEBI" id="CHEBI:18248"/>
    </ligandPart>
</feature>
<evidence type="ECO:0000313" key="10">
    <source>
        <dbReference type="Proteomes" id="UP000191931"/>
    </source>
</evidence>
<dbReference type="InterPro" id="IPR020942">
    <property type="entry name" value="Cyt_c_III_dom"/>
</dbReference>
<dbReference type="STRING" id="1246637.MTBBW1_300074"/>
<keyword evidence="7" id="KW-0732">Signal</keyword>
<gene>
    <name evidence="9" type="ORF">MTBBW1_300074</name>
</gene>
<dbReference type="Gene3D" id="3.90.10.10">
    <property type="entry name" value="Cytochrome C3"/>
    <property type="match status" value="1"/>
</dbReference>
<keyword evidence="10" id="KW-1185">Reference proteome</keyword>
<feature type="binding site" description="axial binding residue" evidence="6">
    <location>
        <position position="173"/>
    </location>
    <ligand>
        <name>heme c</name>
        <dbReference type="ChEBI" id="CHEBI:61717"/>
        <label>1</label>
    </ligand>
    <ligandPart>
        <name>Fe</name>
        <dbReference type="ChEBI" id="CHEBI:18248"/>
    </ligandPart>
</feature>
<feature type="binding site" description="axial binding residue" evidence="6">
    <location>
        <position position="116"/>
    </location>
    <ligand>
        <name>heme c</name>
        <dbReference type="ChEBI" id="CHEBI:61717"/>
        <label>1</label>
    </ligand>
    <ligandPart>
        <name>Fe</name>
        <dbReference type="ChEBI" id="CHEBI:18248"/>
    </ligandPart>
</feature>
<dbReference type="GO" id="GO:0009055">
    <property type="term" value="F:electron transfer activity"/>
    <property type="evidence" value="ECO:0007669"/>
    <property type="project" value="InterPro"/>
</dbReference>
<feature type="binding site" description="axial binding residue" evidence="6">
    <location>
        <position position="115"/>
    </location>
    <ligand>
        <name>heme c</name>
        <dbReference type="ChEBI" id="CHEBI:61717"/>
        <label>1</label>
    </ligand>
    <ligandPart>
        <name>Fe</name>
        <dbReference type="ChEBI" id="CHEBI:18248"/>
    </ligandPart>
</feature>
<keyword evidence="2 6" id="KW-0349">Heme</keyword>
<dbReference type="AlphaFoldDB" id="A0A1W1HFZ7"/>
<feature type="signal peptide" evidence="7">
    <location>
        <begin position="1"/>
        <end position="29"/>
    </location>
</feature>
<feature type="binding site" description="axial binding residue" evidence="6">
    <location>
        <position position="111"/>
    </location>
    <ligand>
        <name>heme c</name>
        <dbReference type="ChEBI" id="CHEBI:61717"/>
        <label>1</label>
    </ligand>
    <ligandPart>
        <name>Fe</name>
        <dbReference type="ChEBI" id="CHEBI:18248"/>
    </ligandPart>
</feature>
<reference evidence="9 10" key="1">
    <citation type="submission" date="2017-03" db="EMBL/GenBank/DDBJ databases">
        <authorList>
            <person name="Afonso C.L."/>
            <person name="Miller P.J."/>
            <person name="Scott M.A."/>
            <person name="Spackman E."/>
            <person name="Goraichik I."/>
            <person name="Dimitrov K.M."/>
            <person name="Suarez D.L."/>
            <person name="Swayne D.E."/>
        </authorList>
    </citation>
    <scope>NUCLEOTIDE SEQUENCE [LARGE SCALE GENOMIC DNA]</scope>
    <source>
        <strain evidence="9">PRJEB14757</strain>
    </source>
</reference>
<evidence type="ECO:0000256" key="3">
    <source>
        <dbReference type="ARBA" id="ARBA00022723"/>
    </source>
</evidence>
<feature type="binding site" description="covalent" evidence="6">
    <location>
        <position position="133"/>
    </location>
    <ligand>
        <name>heme c</name>
        <dbReference type="ChEBI" id="CHEBI:61717"/>
        <label>4</label>
    </ligand>
</feature>
<accession>A0A1W1HFZ7</accession>
<feature type="chain" id="PRO_5012619212" evidence="7">
    <location>
        <begin position="30"/>
        <end position="245"/>
    </location>
</feature>
<keyword evidence="5 6" id="KW-0408">Iron</keyword>
<keyword evidence="1" id="KW-0813">Transport</keyword>
<dbReference type="EMBL" id="FWEV01000224">
    <property type="protein sequence ID" value="SLM31343.1"/>
    <property type="molecule type" value="Genomic_DNA"/>
</dbReference>